<evidence type="ECO:0000313" key="3">
    <source>
        <dbReference type="Proteomes" id="UP000233837"/>
    </source>
</evidence>
<dbReference type="Proteomes" id="UP000233837">
    <property type="component" value="Unassembled WGS sequence"/>
</dbReference>
<evidence type="ECO:0000256" key="1">
    <source>
        <dbReference type="ARBA" id="ARBA00022723"/>
    </source>
</evidence>
<proteinExistence type="predicted"/>
<gene>
    <name evidence="2" type="primary">HMA5</name>
    <name evidence="2" type="ORF">MA16_Dca017557</name>
</gene>
<keyword evidence="1" id="KW-0479">Metal-binding</keyword>
<dbReference type="STRING" id="906689.A0A2I0WKF5"/>
<dbReference type="Gene3D" id="1.20.1110.10">
    <property type="entry name" value="Calcium-transporting ATPase, transmembrane domain"/>
    <property type="match status" value="1"/>
</dbReference>
<protein>
    <submittedName>
        <fullName evidence="2">Copper-transporting ATPase HMA5</fullName>
    </submittedName>
</protein>
<dbReference type="AlphaFoldDB" id="A0A2I0WKF5"/>
<evidence type="ECO:0000313" key="2">
    <source>
        <dbReference type="EMBL" id="PKU76144.1"/>
    </source>
</evidence>
<accession>A0A2I0WKF5</accession>
<dbReference type="GO" id="GO:0046872">
    <property type="term" value="F:metal ion binding"/>
    <property type="evidence" value="ECO:0007669"/>
    <property type="project" value="UniProtKB-KW"/>
</dbReference>
<reference evidence="2 3" key="2">
    <citation type="journal article" date="2017" name="Nature">
        <title>The Apostasia genome and the evolution of orchids.</title>
        <authorList>
            <person name="Zhang G.Q."/>
            <person name="Liu K.W."/>
            <person name="Li Z."/>
            <person name="Lohaus R."/>
            <person name="Hsiao Y.Y."/>
            <person name="Niu S.C."/>
            <person name="Wang J.Y."/>
            <person name="Lin Y.C."/>
            <person name="Xu Q."/>
            <person name="Chen L.J."/>
            <person name="Yoshida K."/>
            <person name="Fujiwara S."/>
            <person name="Wang Z.W."/>
            <person name="Zhang Y.Q."/>
            <person name="Mitsuda N."/>
            <person name="Wang M."/>
            <person name="Liu G.H."/>
            <person name="Pecoraro L."/>
            <person name="Huang H.X."/>
            <person name="Xiao X.J."/>
            <person name="Lin M."/>
            <person name="Wu X.Y."/>
            <person name="Wu W.L."/>
            <person name="Chen Y.Y."/>
            <person name="Chang S.B."/>
            <person name="Sakamoto S."/>
            <person name="Ohme-Takagi M."/>
            <person name="Yagi M."/>
            <person name="Zeng S.J."/>
            <person name="Shen C.Y."/>
            <person name="Yeh C.M."/>
            <person name="Luo Y.B."/>
            <person name="Tsai W.C."/>
            <person name="Van de Peer Y."/>
            <person name="Liu Z.J."/>
        </authorList>
    </citation>
    <scope>NUCLEOTIDE SEQUENCE [LARGE SCALE GENOMIC DNA]</scope>
    <source>
        <tissue evidence="2">The whole plant</tissue>
    </source>
</reference>
<organism evidence="2 3">
    <name type="scientific">Dendrobium catenatum</name>
    <dbReference type="NCBI Taxonomy" id="906689"/>
    <lineage>
        <taxon>Eukaryota</taxon>
        <taxon>Viridiplantae</taxon>
        <taxon>Streptophyta</taxon>
        <taxon>Embryophyta</taxon>
        <taxon>Tracheophyta</taxon>
        <taxon>Spermatophyta</taxon>
        <taxon>Magnoliopsida</taxon>
        <taxon>Liliopsida</taxon>
        <taxon>Asparagales</taxon>
        <taxon>Orchidaceae</taxon>
        <taxon>Epidendroideae</taxon>
        <taxon>Malaxideae</taxon>
        <taxon>Dendrobiinae</taxon>
        <taxon>Dendrobium</taxon>
    </lineage>
</organism>
<reference evidence="2 3" key="1">
    <citation type="journal article" date="2016" name="Sci. Rep.">
        <title>The Dendrobium catenatum Lindl. genome sequence provides insights into polysaccharide synthase, floral development and adaptive evolution.</title>
        <authorList>
            <person name="Zhang G.Q."/>
            <person name="Xu Q."/>
            <person name="Bian C."/>
            <person name="Tsai W.C."/>
            <person name="Yeh C.M."/>
            <person name="Liu K.W."/>
            <person name="Yoshida K."/>
            <person name="Zhang L.S."/>
            <person name="Chang S.B."/>
            <person name="Chen F."/>
            <person name="Shi Y."/>
            <person name="Su Y.Y."/>
            <person name="Zhang Y.Q."/>
            <person name="Chen L.J."/>
            <person name="Yin Y."/>
            <person name="Lin M."/>
            <person name="Huang H."/>
            <person name="Deng H."/>
            <person name="Wang Z.W."/>
            <person name="Zhu S.L."/>
            <person name="Zhao X."/>
            <person name="Deng C."/>
            <person name="Niu S.C."/>
            <person name="Huang J."/>
            <person name="Wang M."/>
            <person name="Liu G.H."/>
            <person name="Yang H.J."/>
            <person name="Xiao X.J."/>
            <person name="Hsiao Y.Y."/>
            <person name="Wu W.L."/>
            <person name="Chen Y.Y."/>
            <person name="Mitsuda N."/>
            <person name="Ohme-Takagi M."/>
            <person name="Luo Y.B."/>
            <person name="Van de Peer Y."/>
            <person name="Liu Z.J."/>
        </authorList>
    </citation>
    <scope>NUCLEOTIDE SEQUENCE [LARGE SCALE GENOMIC DNA]</scope>
    <source>
        <tissue evidence="2">The whole plant</tissue>
    </source>
</reference>
<dbReference type="InterPro" id="IPR023298">
    <property type="entry name" value="ATPase_P-typ_TM_dom_sf"/>
</dbReference>
<sequence>MVQLVEAAQLSKALVQKLENKISRVFVPEVVVVALPAWLGWFIRGAAHQYPRTWIPSGMDEFELALQFGISILVVACPCTLDLATPTAVMVATGEGASQGVLIKGGSALENTQEANSEHPISTAVVEYAKKLNSKYVLGSVPLFV</sequence>
<dbReference type="SUPFAM" id="SSF81665">
    <property type="entry name" value="Calcium ATPase, transmembrane domain M"/>
    <property type="match status" value="1"/>
</dbReference>
<dbReference type="PANTHER" id="PTHR46594:SF2">
    <property type="entry name" value="COPPER-TRANSPORTING ATPASE HMA4"/>
    <property type="match status" value="1"/>
</dbReference>
<dbReference type="PANTHER" id="PTHR46594">
    <property type="entry name" value="P-TYPE CATION-TRANSPORTING ATPASE"/>
    <property type="match status" value="1"/>
</dbReference>
<keyword evidence="3" id="KW-1185">Reference proteome</keyword>
<dbReference type="EMBL" id="KZ502554">
    <property type="protein sequence ID" value="PKU76144.1"/>
    <property type="molecule type" value="Genomic_DNA"/>
</dbReference>
<name>A0A2I0WKF5_9ASPA</name>